<sequence length="1216" mass="135400">MSTILPLFWDLSSSDKKKRLDTSAKLVATLQKLQATFANESAEPDVPSGESFGVDGTPRDCSAEDVVEHNFRLDLLNSPDVAYSIRRLLRGLASPRESSRLGFAVALTELLSRVSTVSCAQILALVLDASRTTGNQTGQEERDLLFARLFGLASIVHSGLLVRTHPPLPQFPSAPSTPESCGAVLKALSTLAHAKSWLAEPAYWAVGSALDLLAATRDADVPWREKVVRALLEEEFGETSPVEERAAKSETVWTPEKIALALRAQRLWPEREHEWRWLWAPTFRRGNIFHQANLVTLARILRETGFEGEGDNAVVTIPGRAWRPQVHHIWDELLDQLLPLEGSGHTPKGSFPEFFRVVVDESLFSVSASNERKYWGFVIFKKALPRIKATNLPMLFTKNFMRTWINHLSHPDRYLHSFAKQIATDILSIVQKDPSLGFAFVLQLTGIHGNQQFDKLTRTKTVESILTMTNAEGIKDYIAHILGQVDGTSSSAMSEVQLINAHRSWIVDQIAALIRNGAIPKDDGWVQQILDWLTVHGIFVIKKRSPNSPICAVHKVPSPPFTDDLRRQCRERLLSCLTDLTRLSNVTQTADRAQRVTGVTSNGEPWVSRVLQTIRRLDQASKHVELLSGFDSKDREILERACILVTNLKKASSDRSEDVLGVELLLQSSILQFYLENNTDGRDVASLESCIDGASRLFHSLDPSPVVSKPFQDDERAIEPIDVLVDVIIGFLEKGTAYTRAAGNQSFSLLSGAIKDSTINLILSQLEHRDPSDLVVDSDEDSFVVEDDSSEGGHDNDSESPSADEHNETLRTNEAGNEGLEKTTEDFLKNLIDSAVDSSDEGSEPEPGLDDDQMMAVDDQLAQLFKDRIRGKKSKEGAQREATHFKNRILDLLNILLKKQPKSAHIMQILIPLLTLAFSDEKQLSEKAIGLLRSRIDKLKVVPSTIDVDKTSDILNDLHVRARKVHSSDALAAISLCSLYVSKALLHVGADTTVRTAYTLSLVDFTERKASDLNTDFFSEFIKRHPRTAWDMREVLLAAPAKAVNAYRRGRAYVLLQALLVSLPPMPEDELDNLAVFMRQLQRSVHSVLSSAYDAHTTSTQSFKEALKLTLAGTRTTKRLMAERATSVQIWEPTIWGELCDCLKRSASLVELCRQIVNSMQAQQPSPKIDGGERVGRKREKAAAGRKRKANNSMVPGATEKKDDPTSRKRRKKKVM</sequence>
<evidence type="ECO:0000313" key="5">
    <source>
        <dbReference type="EMBL" id="KAH9001540.1"/>
    </source>
</evidence>
<evidence type="ECO:0000313" key="6">
    <source>
        <dbReference type="Proteomes" id="UP001201163"/>
    </source>
</evidence>
<feature type="compositionally biased region" description="Basic residues" evidence="4">
    <location>
        <begin position="1176"/>
        <end position="1190"/>
    </location>
</feature>
<comment type="subcellular location">
    <subcellularLocation>
        <location evidence="1">Nucleus</location>
    </subcellularLocation>
</comment>
<accession>A0AAD4QDA1</accession>
<keyword evidence="3" id="KW-0539">Nucleus</keyword>
<organism evidence="5 6">
    <name type="scientific">Lactarius akahatsu</name>
    <dbReference type="NCBI Taxonomy" id="416441"/>
    <lineage>
        <taxon>Eukaryota</taxon>
        <taxon>Fungi</taxon>
        <taxon>Dikarya</taxon>
        <taxon>Basidiomycota</taxon>
        <taxon>Agaricomycotina</taxon>
        <taxon>Agaricomycetes</taxon>
        <taxon>Russulales</taxon>
        <taxon>Russulaceae</taxon>
        <taxon>Lactarius</taxon>
    </lineage>
</organism>
<comment type="similarity">
    <text evidence="2">Belongs to the MYBBP1A family.</text>
</comment>
<comment type="caution">
    <text evidence="5">The sequence shown here is derived from an EMBL/GenBank/DDBJ whole genome shotgun (WGS) entry which is preliminary data.</text>
</comment>
<keyword evidence="6" id="KW-1185">Reference proteome</keyword>
<dbReference type="Proteomes" id="UP001201163">
    <property type="component" value="Unassembled WGS sequence"/>
</dbReference>
<reference evidence="5" key="1">
    <citation type="submission" date="2022-01" db="EMBL/GenBank/DDBJ databases">
        <title>Comparative genomics reveals a dynamic genome evolution in the ectomycorrhizal milk-cap (Lactarius) mushrooms.</title>
        <authorList>
            <consortium name="DOE Joint Genome Institute"/>
            <person name="Lebreton A."/>
            <person name="Tang N."/>
            <person name="Kuo A."/>
            <person name="LaButti K."/>
            <person name="Drula E."/>
            <person name="Barry K."/>
            <person name="Clum A."/>
            <person name="Lipzen A."/>
            <person name="Mousain D."/>
            <person name="Ng V."/>
            <person name="Wang R."/>
            <person name="Wang X."/>
            <person name="Dai Y."/>
            <person name="Henrissat B."/>
            <person name="Grigoriev I.V."/>
            <person name="Guerin-Laguette A."/>
            <person name="Yu F."/>
            <person name="Martin F.M."/>
        </authorList>
    </citation>
    <scope>NUCLEOTIDE SEQUENCE</scope>
    <source>
        <strain evidence="5">QP</strain>
    </source>
</reference>
<dbReference type="PANTHER" id="PTHR13213:SF2">
    <property type="entry name" value="MYB-BINDING PROTEIN 1A"/>
    <property type="match status" value="1"/>
</dbReference>
<evidence type="ECO:0000256" key="4">
    <source>
        <dbReference type="SAM" id="MobiDB-lite"/>
    </source>
</evidence>
<dbReference type="GO" id="GO:0005730">
    <property type="term" value="C:nucleolus"/>
    <property type="evidence" value="ECO:0007669"/>
    <property type="project" value="InterPro"/>
</dbReference>
<dbReference type="InterPro" id="IPR016024">
    <property type="entry name" value="ARM-type_fold"/>
</dbReference>
<proteinExistence type="inferred from homology"/>
<dbReference type="PANTHER" id="PTHR13213">
    <property type="entry name" value="MYB-BINDING PROTEIN 1A FAMILY MEMBER"/>
    <property type="match status" value="1"/>
</dbReference>
<feature type="compositionally biased region" description="Acidic residues" evidence="4">
    <location>
        <begin position="838"/>
        <end position="853"/>
    </location>
</feature>
<feature type="region of interest" description="Disordered" evidence="4">
    <location>
        <begin position="783"/>
        <end position="820"/>
    </location>
</feature>
<feature type="region of interest" description="Disordered" evidence="4">
    <location>
        <begin position="836"/>
        <end position="855"/>
    </location>
</feature>
<dbReference type="InterPro" id="IPR007015">
    <property type="entry name" value="DNA_pol_V/MYBBP1A"/>
</dbReference>
<dbReference type="AlphaFoldDB" id="A0AAD4QDA1"/>
<evidence type="ECO:0000256" key="1">
    <source>
        <dbReference type="ARBA" id="ARBA00004123"/>
    </source>
</evidence>
<dbReference type="SUPFAM" id="SSF48371">
    <property type="entry name" value="ARM repeat"/>
    <property type="match status" value="1"/>
</dbReference>
<dbReference type="EMBL" id="JAKELL010000001">
    <property type="protein sequence ID" value="KAH9001540.1"/>
    <property type="molecule type" value="Genomic_DNA"/>
</dbReference>
<protein>
    <submittedName>
        <fullName evidence="5">DNA polymerase phi-domain-containing protein</fullName>
    </submittedName>
</protein>
<gene>
    <name evidence="5" type="ORF">EDB92DRAFT_1827278</name>
</gene>
<dbReference type="GO" id="GO:0006355">
    <property type="term" value="P:regulation of DNA-templated transcription"/>
    <property type="evidence" value="ECO:0007669"/>
    <property type="project" value="InterPro"/>
</dbReference>
<feature type="compositionally biased region" description="Basic and acidic residues" evidence="4">
    <location>
        <begin position="791"/>
        <end position="811"/>
    </location>
</feature>
<evidence type="ECO:0000256" key="2">
    <source>
        <dbReference type="ARBA" id="ARBA00006809"/>
    </source>
</evidence>
<feature type="region of interest" description="Disordered" evidence="4">
    <location>
        <begin position="1160"/>
        <end position="1216"/>
    </location>
</feature>
<name>A0AAD4QDA1_9AGAM</name>
<dbReference type="GO" id="GO:0000182">
    <property type="term" value="F:rDNA binding"/>
    <property type="evidence" value="ECO:0007669"/>
    <property type="project" value="TreeGrafter"/>
</dbReference>
<evidence type="ECO:0000256" key="3">
    <source>
        <dbReference type="ARBA" id="ARBA00023242"/>
    </source>
</evidence>
<dbReference type="Pfam" id="PF04931">
    <property type="entry name" value="DNA_pol_phi"/>
    <property type="match status" value="1"/>
</dbReference>